<keyword evidence="3" id="KW-1185">Reference proteome</keyword>
<evidence type="ECO:0000313" key="3">
    <source>
        <dbReference type="Proteomes" id="UP001597476"/>
    </source>
</evidence>
<keyword evidence="1" id="KW-1133">Transmembrane helix</keyword>
<dbReference type="RefSeq" id="WP_380289321.1">
    <property type="nucleotide sequence ID" value="NZ_JBHULY010000005.1"/>
</dbReference>
<gene>
    <name evidence="2" type="ORF">ACFSR8_04195</name>
</gene>
<comment type="caution">
    <text evidence="2">The sequence shown here is derived from an EMBL/GenBank/DDBJ whole genome shotgun (WGS) entry which is preliminary data.</text>
</comment>
<evidence type="ECO:0000313" key="2">
    <source>
        <dbReference type="EMBL" id="MFD2725403.1"/>
    </source>
</evidence>
<accession>A0ABW5TA32</accession>
<protein>
    <recommendedName>
        <fullName evidence="4">MG2 domain-containing protein</fullName>
    </recommendedName>
</protein>
<sequence length="761" mass="88018">MEINKKLHYILIYLYFISCVLHSQNNRNVIDTMANNFQKLANNQSFDNIYLQTSKDIYETEDNLWFKAYILDAQHLIPSQRSKTLYVQLINNETKQAVWEEKYEIENGFVDGHIYIQDSLKTGQYVLAGYSEHSYFKNQKTLYALKKINIVKNIKEKENVAFIKNDTISQFSLFPEGGYLVSDIENKLAFKAINKEGLPVKLSGTLYENNLPLFNIKSVHAGMGSLNFTPKKANTYYIKLSESDKNYQLPEIKSTGKTLGLIASTKDFLSFKISQSKNQKPETIYLRLQTRGVIYSIASAKLKEEVIIKMPLEDVPQGIAEATLFNSDLKPIAERLVYIKLDQKLNIKTILDKSEYKTREKATLKIITTNEDGEPVMAHLGLSVYDKVYQNEFEPKNILTHYQLSTQLKGNIYNPAYYFNEDNKNRYEALNLLLLTQGWRRYVWHEDNLKENNKLRKTILSDSIICKVRLEKIKKQSKIPGHPLVTLFDPESAKEQGTIMADSMGFFTINYEHLKTAEKGYFYLRPLAPKKPKYVIDIKDAPFNTINRNNGTMSTNYPFPKLIEETFKDVRPPLIIADDVNKLNEVVVSAKKKKVFRDKYLSSLVSSLPSPDYVCGYGLLNCVNCITNNQRSKIRKPIDGETYISEDRISSIIYRKNDRIKYTNEELIKKFNLKILKGYYGEREFYQTVYNNETIDDPFPDYRNTVFWKPDIITNSKGVARIEFYCSDINTTFTGTIEGIGGTGLLGAEDFNFKIYKREIK</sequence>
<reference evidence="3" key="1">
    <citation type="journal article" date="2019" name="Int. J. Syst. Evol. Microbiol.">
        <title>The Global Catalogue of Microorganisms (GCM) 10K type strain sequencing project: providing services to taxonomists for standard genome sequencing and annotation.</title>
        <authorList>
            <consortium name="The Broad Institute Genomics Platform"/>
            <consortium name="The Broad Institute Genome Sequencing Center for Infectious Disease"/>
            <person name="Wu L."/>
            <person name="Ma J."/>
        </authorList>
    </citation>
    <scope>NUCLEOTIDE SEQUENCE [LARGE SCALE GENOMIC DNA]</scope>
    <source>
        <strain evidence="3">KCTC 42398</strain>
    </source>
</reference>
<dbReference type="Proteomes" id="UP001597476">
    <property type="component" value="Unassembled WGS sequence"/>
</dbReference>
<feature type="transmembrane region" description="Helical" evidence="1">
    <location>
        <begin position="7"/>
        <end position="23"/>
    </location>
</feature>
<evidence type="ECO:0000256" key="1">
    <source>
        <dbReference type="SAM" id="Phobius"/>
    </source>
</evidence>
<organism evidence="2 3">
    <name type="scientific">Hyunsoonleella rubra</name>
    <dbReference type="NCBI Taxonomy" id="1737062"/>
    <lineage>
        <taxon>Bacteria</taxon>
        <taxon>Pseudomonadati</taxon>
        <taxon>Bacteroidota</taxon>
        <taxon>Flavobacteriia</taxon>
        <taxon>Flavobacteriales</taxon>
        <taxon>Flavobacteriaceae</taxon>
    </lineage>
</organism>
<name>A0ABW5TA32_9FLAO</name>
<keyword evidence="1" id="KW-0472">Membrane</keyword>
<dbReference type="EMBL" id="JBHULY010000005">
    <property type="protein sequence ID" value="MFD2725403.1"/>
    <property type="molecule type" value="Genomic_DNA"/>
</dbReference>
<dbReference type="Gene3D" id="2.60.40.1930">
    <property type="match status" value="1"/>
</dbReference>
<evidence type="ECO:0008006" key="4">
    <source>
        <dbReference type="Google" id="ProtNLM"/>
    </source>
</evidence>
<keyword evidence="1" id="KW-0812">Transmembrane</keyword>
<proteinExistence type="predicted"/>